<keyword evidence="7" id="KW-0029">Amino-acid transport</keyword>
<protein>
    <submittedName>
        <fullName evidence="11">Peptide ABC transporter ATPase</fullName>
    </submittedName>
</protein>
<evidence type="ECO:0000313" key="12">
    <source>
        <dbReference type="Proteomes" id="UP000037425"/>
    </source>
</evidence>
<organism evidence="11 12">
    <name type="scientific">Ensifer adhaerens</name>
    <name type="common">Sinorhizobium morelense</name>
    <dbReference type="NCBI Taxonomy" id="106592"/>
    <lineage>
        <taxon>Bacteria</taxon>
        <taxon>Pseudomonadati</taxon>
        <taxon>Pseudomonadota</taxon>
        <taxon>Alphaproteobacteria</taxon>
        <taxon>Hyphomicrobiales</taxon>
        <taxon>Rhizobiaceae</taxon>
        <taxon>Sinorhizobium/Ensifer group</taxon>
        <taxon>Ensifer</taxon>
    </lineage>
</organism>
<keyword evidence="6" id="KW-0067">ATP-binding</keyword>
<sequence length="548" mass="60499">MNMIARPKARLLHVENLSIAFGSMPVVKNVSFALDEGEILGLVGESGSGKSITCRSLLGLLPRNASVGGKIGFEGRDLLGLSSEEMRTIRGRDISMVFQNPSSHLDPLMTLGGHVMEPLRHHFGQTSKEARQNAIDVLRSVQINEPERRVDAYPHELSGGMKQRGMIGSATASRPRLLLADEPTTALDVTVQARILELMRELNRSHGLSIVFVSHDLAVVAELCHRVVVMRHGEIVEEGPAREILRSPRHEYTKLLIDSQPSSLALPPIVRKHKAETPLIEVERLSITYSKPSVLPGIRKDAVCALQEASLTVEAGESLGIVGESGSGKSTIARAIMRLVEPSGGEIRFRGRNIATIRGAELAVYRRKVQMVFQNPFDSLNPRMRIVETIAEPMVRHGLATRAQALERARGLMRQVELPLELADRKPRQLSGGQCQRVGIARALALDPEVLIADEVTSALDVTIQAQILRLLQRLRSERHLTVIYISHDLSVVRKFCDRIAVFRAARLVELGSAEAVFERPQESYTRLLLESAPRFERTLELAGASDE</sequence>
<comment type="function">
    <text evidence="9">Probably part of a binding-protein-dependent transport system y4tOPQRS for a peptide. Probably responsible for energy coupling to the transport system.</text>
</comment>
<dbReference type="EMBL" id="LGAP01000005">
    <property type="protein sequence ID" value="KOF19491.1"/>
    <property type="molecule type" value="Genomic_DNA"/>
</dbReference>
<dbReference type="InterPro" id="IPR050388">
    <property type="entry name" value="ABC_Ni/Peptide_Import"/>
</dbReference>
<dbReference type="FunFam" id="3.40.50.300:FF:000016">
    <property type="entry name" value="Oligopeptide ABC transporter ATP-binding component"/>
    <property type="match status" value="1"/>
</dbReference>
<evidence type="ECO:0000256" key="8">
    <source>
        <dbReference type="ARBA" id="ARBA00023136"/>
    </source>
</evidence>
<comment type="subcellular location">
    <subcellularLocation>
        <location evidence="1">Cell inner membrane</location>
        <topology evidence="1">Peripheral membrane protein</topology>
    </subcellularLocation>
</comment>
<dbReference type="GO" id="GO:0015833">
    <property type="term" value="P:peptide transport"/>
    <property type="evidence" value="ECO:0007669"/>
    <property type="project" value="InterPro"/>
</dbReference>
<dbReference type="PATRIC" id="fig|106592.7.peg.6353"/>
<dbReference type="GO" id="GO:0005886">
    <property type="term" value="C:plasma membrane"/>
    <property type="evidence" value="ECO:0007669"/>
    <property type="project" value="UniProtKB-SubCell"/>
</dbReference>
<evidence type="ECO:0000256" key="1">
    <source>
        <dbReference type="ARBA" id="ARBA00004417"/>
    </source>
</evidence>
<dbReference type="GO" id="GO:0006865">
    <property type="term" value="P:amino acid transport"/>
    <property type="evidence" value="ECO:0007669"/>
    <property type="project" value="UniProtKB-KW"/>
</dbReference>
<dbReference type="PANTHER" id="PTHR43297:SF2">
    <property type="entry name" value="DIPEPTIDE TRANSPORT ATP-BINDING PROTEIN DPPD"/>
    <property type="match status" value="1"/>
</dbReference>
<feature type="domain" description="ABC transporter" evidence="10">
    <location>
        <begin position="282"/>
        <end position="530"/>
    </location>
</feature>
<keyword evidence="5" id="KW-0547">Nucleotide-binding</keyword>
<evidence type="ECO:0000256" key="2">
    <source>
        <dbReference type="ARBA" id="ARBA00005417"/>
    </source>
</evidence>
<dbReference type="Pfam" id="PF00005">
    <property type="entry name" value="ABC_tran"/>
    <property type="match status" value="2"/>
</dbReference>
<dbReference type="GO" id="GO:0055085">
    <property type="term" value="P:transmembrane transport"/>
    <property type="evidence" value="ECO:0007669"/>
    <property type="project" value="UniProtKB-ARBA"/>
</dbReference>
<keyword evidence="8" id="KW-0472">Membrane</keyword>
<evidence type="ECO:0000256" key="5">
    <source>
        <dbReference type="ARBA" id="ARBA00022741"/>
    </source>
</evidence>
<dbReference type="GO" id="GO:0016887">
    <property type="term" value="F:ATP hydrolysis activity"/>
    <property type="evidence" value="ECO:0007669"/>
    <property type="project" value="InterPro"/>
</dbReference>
<evidence type="ECO:0000256" key="9">
    <source>
        <dbReference type="ARBA" id="ARBA00053953"/>
    </source>
</evidence>
<dbReference type="NCBIfam" id="NF008453">
    <property type="entry name" value="PRK11308.1"/>
    <property type="match status" value="2"/>
</dbReference>
<dbReference type="InterPro" id="IPR013563">
    <property type="entry name" value="Oligopep_ABC_C"/>
</dbReference>
<evidence type="ECO:0000256" key="7">
    <source>
        <dbReference type="ARBA" id="ARBA00022970"/>
    </source>
</evidence>
<dbReference type="InterPro" id="IPR017871">
    <property type="entry name" value="ABC_transporter-like_CS"/>
</dbReference>
<accession>A0A0L8BXQ1</accession>
<dbReference type="PROSITE" id="PS00211">
    <property type="entry name" value="ABC_TRANSPORTER_1"/>
    <property type="match status" value="1"/>
</dbReference>
<reference evidence="12" key="1">
    <citation type="submission" date="2015-07" db="EMBL/GenBank/DDBJ databases">
        <title>Whole genome sequence of an Ensifer adhaerens strain isolated from a cave pool in the Wind Cave National Park.</title>
        <authorList>
            <person name="Eng W.W.H."/>
            <person name="Gan H.M."/>
            <person name="Barton H.A."/>
            <person name="Savka M.A."/>
        </authorList>
    </citation>
    <scope>NUCLEOTIDE SEQUENCE [LARGE SCALE GENOMIC DNA]</scope>
    <source>
        <strain evidence="12">SD006</strain>
    </source>
</reference>
<feature type="domain" description="ABC transporter" evidence="10">
    <location>
        <begin position="12"/>
        <end position="257"/>
    </location>
</feature>
<dbReference type="InterPro" id="IPR027417">
    <property type="entry name" value="P-loop_NTPase"/>
</dbReference>
<name>A0A0L8BXQ1_ENSAD</name>
<dbReference type="PANTHER" id="PTHR43297">
    <property type="entry name" value="OLIGOPEPTIDE TRANSPORT ATP-BINDING PROTEIN APPD"/>
    <property type="match status" value="1"/>
</dbReference>
<evidence type="ECO:0000313" key="11">
    <source>
        <dbReference type="EMBL" id="KOF19491.1"/>
    </source>
</evidence>
<keyword evidence="3" id="KW-0813">Transport</keyword>
<dbReference type="InterPro" id="IPR003439">
    <property type="entry name" value="ABC_transporter-like_ATP-bd"/>
</dbReference>
<evidence type="ECO:0000256" key="6">
    <source>
        <dbReference type="ARBA" id="ARBA00022840"/>
    </source>
</evidence>
<gene>
    <name evidence="11" type="ORF">AC244_12040</name>
</gene>
<keyword evidence="4" id="KW-1003">Cell membrane</keyword>
<dbReference type="Pfam" id="PF08352">
    <property type="entry name" value="oligo_HPY"/>
    <property type="match status" value="2"/>
</dbReference>
<dbReference type="InterPro" id="IPR003593">
    <property type="entry name" value="AAA+_ATPase"/>
</dbReference>
<comment type="caution">
    <text evidence="11">The sequence shown here is derived from an EMBL/GenBank/DDBJ whole genome shotgun (WGS) entry which is preliminary data.</text>
</comment>
<dbReference type="SMART" id="SM00382">
    <property type="entry name" value="AAA"/>
    <property type="match status" value="2"/>
</dbReference>
<evidence type="ECO:0000256" key="3">
    <source>
        <dbReference type="ARBA" id="ARBA00022448"/>
    </source>
</evidence>
<dbReference type="NCBIfam" id="NF007739">
    <property type="entry name" value="PRK10419.1"/>
    <property type="match status" value="2"/>
</dbReference>
<evidence type="ECO:0000259" key="10">
    <source>
        <dbReference type="PROSITE" id="PS50893"/>
    </source>
</evidence>
<proteinExistence type="inferred from homology"/>
<dbReference type="Proteomes" id="UP000037425">
    <property type="component" value="Unassembled WGS sequence"/>
</dbReference>
<evidence type="ECO:0000256" key="4">
    <source>
        <dbReference type="ARBA" id="ARBA00022475"/>
    </source>
</evidence>
<dbReference type="SUPFAM" id="SSF52540">
    <property type="entry name" value="P-loop containing nucleoside triphosphate hydrolases"/>
    <property type="match status" value="2"/>
</dbReference>
<dbReference type="AlphaFoldDB" id="A0A0L8BXQ1"/>
<dbReference type="PROSITE" id="PS50893">
    <property type="entry name" value="ABC_TRANSPORTER_2"/>
    <property type="match status" value="2"/>
</dbReference>
<dbReference type="GO" id="GO:0005524">
    <property type="term" value="F:ATP binding"/>
    <property type="evidence" value="ECO:0007669"/>
    <property type="project" value="UniProtKB-KW"/>
</dbReference>
<dbReference type="Gene3D" id="3.40.50.300">
    <property type="entry name" value="P-loop containing nucleotide triphosphate hydrolases"/>
    <property type="match status" value="2"/>
</dbReference>
<comment type="similarity">
    <text evidence="2">Belongs to the ABC transporter superfamily.</text>
</comment>
<dbReference type="CDD" id="cd03257">
    <property type="entry name" value="ABC_NikE_OppD_transporters"/>
    <property type="match status" value="2"/>
</dbReference>